<dbReference type="AlphaFoldDB" id="A0A093VDT2"/>
<keyword evidence="2" id="KW-0597">Phosphoprotein</keyword>
<feature type="compositionally biased region" description="Polar residues" evidence="9">
    <location>
        <begin position="465"/>
        <end position="495"/>
    </location>
</feature>
<evidence type="ECO:0000256" key="6">
    <source>
        <dbReference type="ARBA" id="ARBA00023242"/>
    </source>
</evidence>
<dbReference type="GO" id="GO:0005634">
    <property type="term" value="C:nucleus"/>
    <property type="evidence" value="ECO:0007669"/>
    <property type="project" value="UniProtKB-SubCell"/>
</dbReference>
<dbReference type="GO" id="GO:0006357">
    <property type="term" value="P:regulation of transcription by RNA polymerase II"/>
    <property type="evidence" value="ECO:0007669"/>
    <property type="project" value="UniProtKB-ARBA"/>
</dbReference>
<name>A0A093VDT2_TALMA</name>
<comment type="subcellular location">
    <subcellularLocation>
        <location evidence="1">Nucleus</location>
    </subcellularLocation>
</comment>
<evidence type="ECO:0000256" key="3">
    <source>
        <dbReference type="ARBA" id="ARBA00023015"/>
    </source>
</evidence>
<dbReference type="PRINTS" id="PR00503">
    <property type="entry name" value="BROMODOMAIN"/>
</dbReference>
<dbReference type="GO" id="GO:0046695">
    <property type="term" value="C:SLIK (SAGA-like) complex"/>
    <property type="evidence" value="ECO:0007669"/>
    <property type="project" value="InterPro"/>
</dbReference>
<evidence type="ECO:0000259" key="10">
    <source>
        <dbReference type="PROSITE" id="PS50014"/>
    </source>
</evidence>
<dbReference type="CDD" id="cd05510">
    <property type="entry name" value="Bromo_SPT7_like"/>
    <property type="match status" value="1"/>
</dbReference>
<feature type="region of interest" description="Disordered" evidence="9">
    <location>
        <begin position="610"/>
        <end position="646"/>
    </location>
</feature>
<feature type="compositionally biased region" description="Polar residues" evidence="9">
    <location>
        <begin position="32"/>
        <end position="56"/>
    </location>
</feature>
<evidence type="ECO:0000313" key="11">
    <source>
        <dbReference type="EMBL" id="KFX50697.1"/>
    </source>
</evidence>
<dbReference type="SMART" id="SM00297">
    <property type="entry name" value="BROMO"/>
    <property type="match status" value="1"/>
</dbReference>
<feature type="domain" description="Bromo" evidence="10">
    <location>
        <begin position="332"/>
        <end position="402"/>
    </location>
</feature>
<dbReference type="GO" id="GO:0000124">
    <property type="term" value="C:SAGA complex"/>
    <property type="evidence" value="ECO:0007669"/>
    <property type="project" value="InterPro"/>
</dbReference>
<dbReference type="SUPFAM" id="SSF47370">
    <property type="entry name" value="Bromodomain"/>
    <property type="match status" value="1"/>
</dbReference>
<dbReference type="PROSITE" id="PS50014">
    <property type="entry name" value="BROMODOMAIN_2"/>
    <property type="match status" value="1"/>
</dbReference>
<reference key="1">
    <citation type="journal article" date="2014" name="PLoS Genet.">
        <title>Signature Gene Expression Reveals Novel Clues to the Molecular Mechanisms of Dimorphic Transition in Penicillium marneffei.</title>
        <authorList>
            <person name="Yang E."/>
            <person name="Wang G."/>
            <person name="Cai J."/>
            <person name="Woo P.C."/>
            <person name="Lau S.K."/>
            <person name="Yuen K.-Y."/>
            <person name="Chow W.-N."/>
            <person name="Lin X."/>
        </authorList>
    </citation>
    <scope>NUCLEOTIDE SEQUENCE [LARGE SCALE GENOMIC DNA]</scope>
    <source>
        <strain>PM1</strain>
    </source>
</reference>
<dbReference type="FunFam" id="1.10.20.10:FF:000072">
    <property type="entry name" value="Transcriptional activator spt7"/>
    <property type="match status" value="1"/>
</dbReference>
<dbReference type="InterPro" id="IPR018359">
    <property type="entry name" value="Bromodomain_CS"/>
</dbReference>
<dbReference type="InterPro" id="IPR009072">
    <property type="entry name" value="Histone-fold"/>
</dbReference>
<dbReference type="GO" id="GO:0005198">
    <property type="term" value="F:structural molecule activity"/>
    <property type="evidence" value="ECO:0007669"/>
    <property type="project" value="TreeGrafter"/>
</dbReference>
<feature type="compositionally biased region" description="Polar residues" evidence="9">
    <location>
        <begin position="1037"/>
        <end position="1047"/>
    </location>
</feature>
<dbReference type="FunFam" id="1.20.920.10:FF:000032">
    <property type="entry name" value="Transcriptional activator spt7"/>
    <property type="match status" value="1"/>
</dbReference>
<keyword evidence="3" id="KW-0805">Transcription regulation</keyword>
<dbReference type="CDD" id="cd22927">
    <property type="entry name" value="HFD_SPT7"/>
    <property type="match status" value="1"/>
</dbReference>
<feature type="region of interest" description="Disordered" evidence="9">
    <location>
        <begin position="440"/>
        <end position="526"/>
    </location>
</feature>
<feature type="compositionally biased region" description="Low complexity" evidence="9">
    <location>
        <begin position="1098"/>
        <end position="1108"/>
    </location>
</feature>
<dbReference type="EMBL" id="JPOX01000006">
    <property type="protein sequence ID" value="KFX50697.1"/>
    <property type="molecule type" value="Genomic_DNA"/>
</dbReference>
<dbReference type="PANTHER" id="PTHR47343">
    <property type="entry name" value="TRANSCRIPTIONAL ACTIVATOR SPT7"/>
    <property type="match status" value="1"/>
</dbReference>
<dbReference type="eggNOG" id="KOG1472">
    <property type="taxonomic scope" value="Eukaryota"/>
</dbReference>
<dbReference type="GO" id="GO:0046982">
    <property type="term" value="F:protein heterodimerization activity"/>
    <property type="evidence" value="ECO:0007669"/>
    <property type="project" value="InterPro"/>
</dbReference>
<feature type="compositionally biased region" description="Basic and acidic residues" evidence="9">
    <location>
        <begin position="1109"/>
        <end position="1132"/>
    </location>
</feature>
<dbReference type="Pfam" id="PF00439">
    <property type="entry name" value="Bromodomain"/>
    <property type="match status" value="1"/>
</dbReference>
<dbReference type="PROSITE" id="PS00633">
    <property type="entry name" value="BROMODOMAIN_1"/>
    <property type="match status" value="1"/>
</dbReference>
<organism evidence="11">
    <name type="scientific">Talaromyces marneffei PM1</name>
    <dbReference type="NCBI Taxonomy" id="1077442"/>
    <lineage>
        <taxon>Eukaryota</taxon>
        <taxon>Fungi</taxon>
        <taxon>Dikarya</taxon>
        <taxon>Ascomycota</taxon>
        <taxon>Pezizomycotina</taxon>
        <taxon>Eurotiomycetes</taxon>
        <taxon>Eurotiomycetidae</taxon>
        <taxon>Eurotiales</taxon>
        <taxon>Trichocomaceae</taxon>
        <taxon>Talaromyces</taxon>
        <taxon>Talaromyces sect. Talaromyces</taxon>
    </lineage>
</organism>
<feature type="region of interest" description="Disordered" evidence="9">
    <location>
        <begin position="1011"/>
        <end position="1188"/>
    </location>
</feature>
<evidence type="ECO:0000256" key="8">
    <source>
        <dbReference type="PROSITE-ProRule" id="PRU00035"/>
    </source>
</evidence>
<evidence type="ECO:0000256" key="2">
    <source>
        <dbReference type="ARBA" id="ARBA00022553"/>
    </source>
</evidence>
<feature type="region of interest" description="Disordered" evidence="9">
    <location>
        <begin position="85"/>
        <end position="183"/>
    </location>
</feature>
<keyword evidence="5" id="KW-0804">Transcription</keyword>
<sequence>MSLGQNLAWMPPGHLRPPDDHHSDARGINGLSRGSSGTRTPQMRFSTSEQGSQAGNLISDADAAAEEDARITLFRDLYNRSEAKINDLFSAKRSKSEPSEEDAMALEPSEITPARPQDSARPAKKVARKIDDDDYDESDDEEESETQEDANASPLKSKSAVTQFHDASPATATPAESGKDIKKDTLEGIRKKLEEGKKATEEAARQSFQTIFYTLENDHDAMKEQERLEESERLVEAEMSGQGVNNAGNNATSGANGYGSLSNANLGASSLTLKNLIARIDMKRTMVQASDAELRSLMSEVRKNRSKWASEDKVGQEELYEAAEKVLSELKAMTEHSSFFLSRVNKREAPDYHTIIKYPMDLGTMTKKLKTLQYKSKQEFVDDLNLIWANCLKYNASPEHFLRKHALYMRKETEKLVPLIPDIVIRDRAEVEAEERRLQLAEMDGAEESDDEPIISSRGRKAPGKTSQKGAAPSRQTPSGSEAPSGPLGSQSKNSVGPDADGLAEGSQNGLSTPPPGTLTPLGANGVGAASSGSQLDAMEMDSFVAPALTLAGSSAIGFDYDDPEYQVWKQVTKKDRALIAAERHRLFKGDKLNVEEPALLRTKTGMRRWLKNQKQAGPDSDKAAESQSNALQPGTSETLAEGIEEDDDRVIPDYYDVMSGLPDIPPHLVWREDAEGNVVDNLEEFLHILPKGSFTQPDSKLSRRMDANMRQMQETRKICSKVSIVKQMQLQSQVYQNQFQKYQPEPFVEQDVSTHVMNDEGPVINPWISKAALQRSVGKILYHTGFEEYQPSALDAITDIASEFFVKISRTLKEYMEAPKVPVAETSDVLNPGTVQYKSQYTQQEAILHTLSAAGTDVESLESYVKEDIERVGTKLGVIHERLRAHFTELLRPAFHDSTGDGSNAFNDGSEQFVGGDFAEDIDEDFFGFKEMGLDREFGLASLSVPFHLLQNRMYNAHQSQNTSTSQTTSTLFPVPPPYPHITMESLPSQIGLVQNFFLQKLQANGEEPITEDLELPLKQRPSRPKLPGSGKIVPPSNSNLTTSPQKRPLPPSIAQISSSKGGINFAEPSKKKAKKNNGTAADASSPTTIGPPGNEDSLASSISDSKLSTENKSVDDHAATIKQSAEHAKGEVGTTNDGVGMTDSGATLTGDVDQRHDKLNGIHFANNENAAGTNSMMSPESINGHS</sequence>
<dbReference type="PANTHER" id="PTHR47343:SF1">
    <property type="entry name" value="TRANSCRIPTIONAL ACTIVATOR SPT7"/>
    <property type="match status" value="1"/>
</dbReference>
<feature type="compositionally biased region" description="Polar residues" evidence="9">
    <location>
        <begin position="1168"/>
        <end position="1188"/>
    </location>
</feature>
<dbReference type="Gene3D" id="1.10.20.10">
    <property type="entry name" value="Histone, subunit A"/>
    <property type="match status" value="1"/>
</dbReference>
<comment type="caution">
    <text evidence="11">The sequence shown here is derived from an EMBL/GenBank/DDBJ whole genome shotgun (WGS) entry which is preliminary data.</text>
</comment>
<evidence type="ECO:0000256" key="1">
    <source>
        <dbReference type="ARBA" id="ARBA00004123"/>
    </source>
</evidence>
<evidence type="ECO:0000256" key="9">
    <source>
        <dbReference type="SAM" id="MobiDB-lite"/>
    </source>
</evidence>
<gene>
    <name evidence="11" type="ORF">GQ26_0060110</name>
</gene>
<evidence type="ECO:0000256" key="7">
    <source>
        <dbReference type="ARBA" id="ARBA00093633"/>
    </source>
</evidence>
<protein>
    <recommendedName>
        <fullName evidence="7">SAGA complex subunit Spt7</fullName>
    </recommendedName>
</protein>
<dbReference type="Pfam" id="PF07524">
    <property type="entry name" value="Bromo_TP"/>
    <property type="match status" value="1"/>
</dbReference>
<dbReference type="InterPro" id="IPR037782">
    <property type="entry name" value="Spt7"/>
</dbReference>
<feature type="compositionally biased region" description="Basic and acidic residues" evidence="9">
    <location>
        <begin position="16"/>
        <end position="25"/>
    </location>
</feature>
<evidence type="ECO:0000256" key="4">
    <source>
        <dbReference type="ARBA" id="ARBA00023117"/>
    </source>
</evidence>
<reference evidence="11" key="2">
    <citation type="journal article" date="2014" name="PLoS Genet.">
        <title>Signature gene expression reveals novel clues to the molecular mechanisms of dimorphic transition in Penicillium marneffei.</title>
        <authorList>
            <person name="Yang E."/>
            <person name="Wang G."/>
            <person name="Cai J."/>
            <person name="Woo P.C."/>
            <person name="Lau S.K."/>
            <person name="Yuen K.-Y."/>
            <person name="Chow W.-N."/>
            <person name="Lin X."/>
        </authorList>
    </citation>
    <scope>NUCLEOTIDE SEQUENCE</scope>
    <source>
        <strain evidence="11">PM1</strain>
    </source>
</reference>
<keyword evidence="6" id="KW-0539">Nucleus</keyword>
<accession>A0A093VDT2</accession>
<dbReference type="InterPro" id="IPR001487">
    <property type="entry name" value="Bromodomain"/>
</dbReference>
<keyword evidence="4 8" id="KW-0103">Bromodomain</keyword>
<feature type="compositionally biased region" description="Acidic residues" evidence="9">
    <location>
        <begin position="132"/>
        <end position="148"/>
    </location>
</feature>
<feature type="region of interest" description="Disordered" evidence="9">
    <location>
        <begin position="1"/>
        <end position="61"/>
    </location>
</feature>
<proteinExistence type="predicted"/>
<feature type="compositionally biased region" description="Acidic residues" evidence="9">
    <location>
        <begin position="444"/>
        <end position="453"/>
    </location>
</feature>
<feature type="compositionally biased region" description="Polar residues" evidence="9">
    <location>
        <begin position="626"/>
        <end position="639"/>
    </location>
</feature>
<dbReference type="GO" id="GO:0006325">
    <property type="term" value="P:chromatin organization"/>
    <property type="evidence" value="ECO:0007669"/>
    <property type="project" value="UniProtKB-ARBA"/>
</dbReference>
<dbReference type="InterPro" id="IPR036427">
    <property type="entry name" value="Bromodomain-like_sf"/>
</dbReference>
<dbReference type="Gene3D" id="1.20.920.10">
    <property type="entry name" value="Bromodomain-like"/>
    <property type="match status" value="1"/>
</dbReference>
<dbReference type="InterPro" id="IPR006565">
    <property type="entry name" value="BTP"/>
</dbReference>
<dbReference type="HOGENOM" id="CLU_006198_0_0_1"/>
<evidence type="ECO:0000256" key="5">
    <source>
        <dbReference type="ARBA" id="ARBA00023163"/>
    </source>
</evidence>